<dbReference type="Proteomes" id="UP000274541">
    <property type="component" value="Unassembled WGS sequence"/>
</dbReference>
<dbReference type="EMBL" id="RBPX01000108">
    <property type="protein sequence ID" value="RMO68409.1"/>
    <property type="molecule type" value="Genomic_DNA"/>
</dbReference>
<dbReference type="AlphaFoldDB" id="A0A3M3XEM1"/>
<sequence>MVLEAVTRRLAHQPVAAETFISEGFMQAALGLQAG</sequence>
<comment type="caution">
    <text evidence="1">The sequence shown here is derived from an EMBL/GenBank/DDBJ whole genome shotgun (WGS) entry which is preliminary data.</text>
</comment>
<name>A0A3M3XEM1_PSEAP</name>
<reference evidence="1 2" key="1">
    <citation type="submission" date="2018-08" db="EMBL/GenBank/DDBJ databases">
        <title>Recombination of ecologically and evolutionarily significant loci maintains genetic cohesion in the Pseudomonas syringae species complex.</title>
        <authorList>
            <person name="Dillon M."/>
            <person name="Thakur S."/>
            <person name="Almeida R.N.D."/>
            <person name="Weir B.S."/>
            <person name="Guttman D.S."/>
        </authorList>
    </citation>
    <scope>NUCLEOTIDE SEQUENCE [LARGE SCALE GENOMIC DNA]</scope>
    <source>
        <strain evidence="1 2">ICMP 4388</strain>
    </source>
</reference>
<accession>A0A3M3XEM1</accession>
<evidence type="ECO:0000313" key="1">
    <source>
        <dbReference type="EMBL" id="RMO68409.1"/>
    </source>
</evidence>
<gene>
    <name evidence="1" type="ORF">ALQ37_04983</name>
</gene>
<evidence type="ECO:0000313" key="2">
    <source>
        <dbReference type="Proteomes" id="UP000274541"/>
    </source>
</evidence>
<proteinExistence type="predicted"/>
<protein>
    <submittedName>
        <fullName evidence="1">Uncharacterized protein</fullName>
    </submittedName>
</protein>
<organism evidence="1 2">
    <name type="scientific">Pseudomonas syringae pv. aptata</name>
    <dbReference type="NCBI Taxonomy" id="83167"/>
    <lineage>
        <taxon>Bacteria</taxon>
        <taxon>Pseudomonadati</taxon>
        <taxon>Pseudomonadota</taxon>
        <taxon>Gammaproteobacteria</taxon>
        <taxon>Pseudomonadales</taxon>
        <taxon>Pseudomonadaceae</taxon>
        <taxon>Pseudomonas</taxon>
        <taxon>Pseudomonas syringae</taxon>
    </lineage>
</organism>